<keyword evidence="1" id="KW-1133">Transmembrane helix</keyword>
<keyword evidence="1" id="KW-0812">Transmembrane</keyword>
<sequence>MGRLKKRFQQKIVASSLTEVIVATSILLVVFAIALLTLNNLMVSTLQTDTQKLDTEIEILIYKYQNNQLKTPSSIQEGSSIIDVQRINKEDIDFVEFSIKDENSNKTKSKKIIAISNEE</sequence>
<organism evidence="2 3">
    <name type="scientific">Polaribacter glomeratus</name>
    <dbReference type="NCBI Taxonomy" id="102"/>
    <lineage>
        <taxon>Bacteria</taxon>
        <taxon>Pseudomonadati</taxon>
        <taxon>Bacteroidota</taxon>
        <taxon>Flavobacteriia</taxon>
        <taxon>Flavobacteriales</taxon>
        <taxon>Flavobacteriaceae</taxon>
    </lineage>
</organism>
<keyword evidence="1" id="KW-0472">Membrane</keyword>
<dbReference type="Proteomes" id="UP000239068">
    <property type="component" value="Unassembled WGS sequence"/>
</dbReference>
<feature type="transmembrane region" description="Helical" evidence="1">
    <location>
        <begin position="12"/>
        <end position="38"/>
    </location>
</feature>
<dbReference type="AlphaFoldDB" id="A0A2S7WG01"/>
<reference evidence="2 3" key="1">
    <citation type="submission" date="2016-12" db="EMBL/GenBank/DDBJ databases">
        <title>Trade-off between light-utilization and light-protection in marine flavobacteria.</title>
        <authorList>
            <person name="Kumagai Y."/>
            <person name="Yoshizawa S."/>
            <person name="Kogure K."/>
            <person name="Iwasaki W."/>
        </authorList>
    </citation>
    <scope>NUCLEOTIDE SEQUENCE [LARGE SCALE GENOMIC DNA]</scope>
    <source>
        <strain evidence="2 3">ATCC 43844</strain>
    </source>
</reference>
<name>A0A2S7WG01_9FLAO</name>
<gene>
    <name evidence="2" type="ORF">BTO16_11535</name>
</gene>
<evidence type="ECO:0000313" key="2">
    <source>
        <dbReference type="EMBL" id="PQJ76530.1"/>
    </source>
</evidence>
<dbReference type="EMBL" id="MSCM01000002">
    <property type="protein sequence ID" value="PQJ76530.1"/>
    <property type="molecule type" value="Genomic_DNA"/>
</dbReference>
<dbReference type="OrthoDB" id="9976511at2"/>
<dbReference type="RefSeq" id="WP_105021840.1">
    <property type="nucleotide sequence ID" value="NZ_MSCM01000002.1"/>
</dbReference>
<comment type="caution">
    <text evidence="2">The sequence shown here is derived from an EMBL/GenBank/DDBJ whole genome shotgun (WGS) entry which is preliminary data.</text>
</comment>
<accession>A0A2S7WG01</accession>
<proteinExistence type="predicted"/>
<protein>
    <submittedName>
        <fullName evidence="2">Uncharacterized protein</fullName>
    </submittedName>
</protein>
<evidence type="ECO:0000313" key="3">
    <source>
        <dbReference type="Proteomes" id="UP000239068"/>
    </source>
</evidence>
<evidence type="ECO:0000256" key="1">
    <source>
        <dbReference type="SAM" id="Phobius"/>
    </source>
</evidence>
<keyword evidence="3" id="KW-1185">Reference proteome</keyword>